<feature type="non-terminal residue" evidence="1">
    <location>
        <position position="1"/>
    </location>
</feature>
<evidence type="ECO:0000313" key="1">
    <source>
        <dbReference type="EMBL" id="KAI4827842.1"/>
    </source>
</evidence>
<organism evidence="1 2">
    <name type="scientific">Chaenocephalus aceratus</name>
    <name type="common">Blackfin icefish</name>
    <name type="synonym">Chaenichthys aceratus</name>
    <dbReference type="NCBI Taxonomy" id="36190"/>
    <lineage>
        <taxon>Eukaryota</taxon>
        <taxon>Metazoa</taxon>
        <taxon>Chordata</taxon>
        <taxon>Craniata</taxon>
        <taxon>Vertebrata</taxon>
        <taxon>Euteleostomi</taxon>
        <taxon>Actinopterygii</taxon>
        <taxon>Neopterygii</taxon>
        <taxon>Teleostei</taxon>
        <taxon>Neoteleostei</taxon>
        <taxon>Acanthomorphata</taxon>
        <taxon>Eupercaria</taxon>
        <taxon>Perciformes</taxon>
        <taxon>Notothenioidei</taxon>
        <taxon>Channichthyidae</taxon>
        <taxon>Chaenocephalus</taxon>
    </lineage>
</organism>
<dbReference type="EMBL" id="CM043789">
    <property type="protein sequence ID" value="KAI4827842.1"/>
    <property type="molecule type" value="Genomic_DNA"/>
</dbReference>
<evidence type="ECO:0000313" key="2">
    <source>
        <dbReference type="Proteomes" id="UP001057452"/>
    </source>
</evidence>
<protein>
    <submittedName>
        <fullName evidence="1">Uncharacterized protein</fullName>
    </submittedName>
</protein>
<name>A0ACB9XL74_CHAAC</name>
<keyword evidence="2" id="KW-1185">Reference proteome</keyword>
<dbReference type="Proteomes" id="UP001057452">
    <property type="component" value="Chromosome 5"/>
</dbReference>
<accession>A0ACB9XL74</accession>
<proteinExistence type="predicted"/>
<gene>
    <name evidence="1" type="ORF">KUCAC02_031208</name>
</gene>
<reference evidence="1" key="1">
    <citation type="submission" date="2022-05" db="EMBL/GenBank/DDBJ databases">
        <title>Chromosome-level genome of Chaenocephalus aceratus.</title>
        <authorList>
            <person name="Park H."/>
        </authorList>
    </citation>
    <scope>NUCLEOTIDE SEQUENCE</scope>
    <source>
        <strain evidence="1">KU_202001</strain>
    </source>
</reference>
<comment type="caution">
    <text evidence="1">The sequence shown here is derived from an EMBL/GenBank/DDBJ whole genome shotgun (WGS) entry which is preliminary data.</text>
</comment>
<sequence>LLRGLLDNRVPNNDFYKEVFMEIVGEKSRHSLQERLHLITSPVQVIWGKEDQVVDVSGAAVLQAALPNCQVELIENCGHSVSLERPRKSANLIMDFLSKKEVNGGNAKKLS</sequence>